<dbReference type="STRING" id="554083.BKD30_01125"/>
<dbReference type="SUPFAM" id="SSF53613">
    <property type="entry name" value="Ribokinase-like"/>
    <property type="match status" value="1"/>
</dbReference>
<dbReference type="SUPFAM" id="SSF52374">
    <property type="entry name" value="Nucleotidylyl transferase"/>
    <property type="match status" value="1"/>
</dbReference>
<feature type="domain" description="Carbohydrate kinase PfkB" evidence="6">
    <location>
        <begin position="4"/>
        <end position="337"/>
    </location>
</feature>
<dbReference type="GO" id="GO:0016779">
    <property type="term" value="F:nucleotidyltransferase activity"/>
    <property type="evidence" value="ECO:0007669"/>
    <property type="project" value="UniProtKB-KW"/>
</dbReference>
<name>A0A1R1LP64_9MICC</name>
<feature type="region of interest" description="Disordered" evidence="5">
    <location>
        <begin position="223"/>
        <end position="246"/>
    </location>
</feature>
<proteinExistence type="predicted"/>
<dbReference type="InterPro" id="IPR004821">
    <property type="entry name" value="Cyt_trans-like"/>
</dbReference>
<dbReference type="Gene3D" id="3.40.50.620">
    <property type="entry name" value="HUPs"/>
    <property type="match status" value="1"/>
</dbReference>
<evidence type="ECO:0000256" key="4">
    <source>
        <dbReference type="ARBA" id="ARBA00023277"/>
    </source>
</evidence>
<dbReference type="Proteomes" id="UP000187085">
    <property type="component" value="Unassembled WGS sequence"/>
</dbReference>
<dbReference type="EMBL" id="MRDE01000006">
    <property type="protein sequence ID" value="OMH29319.1"/>
    <property type="molecule type" value="Genomic_DNA"/>
</dbReference>
<evidence type="ECO:0000256" key="3">
    <source>
        <dbReference type="ARBA" id="ARBA00023268"/>
    </source>
</evidence>
<dbReference type="InterPro" id="IPR011611">
    <property type="entry name" value="PfkB_dom"/>
</dbReference>
<keyword evidence="9" id="KW-1185">Reference proteome</keyword>
<dbReference type="Pfam" id="PF00294">
    <property type="entry name" value="PfkB"/>
    <property type="match status" value="1"/>
</dbReference>
<dbReference type="NCBIfam" id="TIGR00125">
    <property type="entry name" value="cyt_tran_rel"/>
    <property type="match status" value="1"/>
</dbReference>
<evidence type="ECO:0000256" key="5">
    <source>
        <dbReference type="SAM" id="MobiDB-lite"/>
    </source>
</evidence>
<dbReference type="PANTHER" id="PTHR43793">
    <property type="entry name" value="FAD SYNTHASE"/>
    <property type="match status" value="1"/>
</dbReference>
<dbReference type="Pfam" id="PF01467">
    <property type="entry name" value="CTP_transf_like"/>
    <property type="match status" value="1"/>
</dbReference>
<dbReference type="Gene3D" id="3.40.1190.20">
    <property type="match status" value="1"/>
</dbReference>
<evidence type="ECO:0000256" key="2">
    <source>
        <dbReference type="ARBA" id="ARBA00022695"/>
    </source>
</evidence>
<dbReference type="RefSeq" id="WP_076700829.1">
    <property type="nucleotide sequence ID" value="NZ_MRDE01000006.1"/>
</dbReference>
<evidence type="ECO:0000259" key="6">
    <source>
        <dbReference type="Pfam" id="PF00294"/>
    </source>
</evidence>
<keyword evidence="2" id="KW-0548">Nucleotidyltransferase</keyword>
<comment type="caution">
    <text evidence="8">The sequence shown here is derived from an EMBL/GenBank/DDBJ whole genome shotgun (WGS) entry which is preliminary data.</text>
</comment>
<evidence type="ECO:0000259" key="7">
    <source>
        <dbReference type="Pfam" id="PF01467"/>
    </source>
</evidence>
<evidence type="ECO:0000313" key="8">
    <source>
        <dbReference type="EMBL" id="OMH29319.1"/>
    </source>
</evidence>
<dbReference type="PANTHER" id="PTHR43793:SF2">
    <property type="entry name" value="BIFUNCTIONAL PROTEIN HLDE"/>
    <property type="match status" value="1"/>
</dbReference>
<dbReference type="AlphaFoldDB" id="A0A1R1LP64"/>
<keyword evidence="1 8" id="KW-0808">Transferase</keyword>
<keyword evidence="3" id="KW-0511">Multifunctional enzyme</keyword>
<dbReference type="InterPro" id="IPR029056">
    <property type="entry name" value="Ribokinase-like"/>
</dbReference>
<reference evidence="8 9" key="1">
    <citation type="submission" date="2016-12" db="EMBL/GenBank/DDBJ databases">
        <title>Draft genome of Tersicoccus phoenicis 1P05MA.</title>
        <authorList>
            <person name="Nakajima Y."/>
            <person name="Yoshizawa S."/>
            <person name="Nakamura K."/>
            <person name="Ogura Y."/>
            <person name="Hayashi T."/>
            <person name="Kogure K."/>
        </authorList>
    </citation>
    <scope>NUCLEOTIDE SEQUENCE [LARGE SCALE GENOMIC DNA]</scope>
    <source>
        <strain evidence="8 9">1p05MA</strain>
    </source>
</reference>
<sequence length="506" mass="50318">MRPRIVVIGDVVLDRDVVGTSTRLSPDAPVPVVDVDHILVSPGGAGLTALLCAADTSTAGTRAAGTSGAGSGGGVPDGAAGRSGVEVILVAPVADDDAGRELTDGLAGITVHRLGHAGPTRTKTRIRASGQAMLRVDDGGPGEPVGVDQDALTAVLAGADVVLVSDYGGGVTRDRAVRTALTAHAVHGTVVWDPHPRGGRPVPGCTLVTPNAVEAHSAAAALPADAAQTTTDDDAGHETADAAETDDAATLARVLRRRWQARAVAVTVGADGAHLAGTAGVAHVPAAPVTGSDPCGAGDRFAATAALTLAAGGTIEAAVEAAVEAAGQWVAAGGAASFRAGLTAQERARSADPALPPQVRALLDRVHAGGGTVVATGGCFDVLHAGHIACLDAARRLGDALVVLLNSDDSVRRLKGPGRPVVGVADRARVLAALRSVDAVVVFGEDDPRTALAALRPDVWVKGGDYLPDQLPEAGVVEAGGGTVTVLPYLSGRSTSAILARAGRGE</sequence>
<dbReference type="OrthoDB" id="9802794at2"/>
<dbReference type="InterPro" id="IPR014729">
    <property type="entry name" value="Rossmann-like_a/b/a_fold"/>
</dbReference>
<accession>A0A1R1LP64</accession>
<evidence type="ECO:0000256" key="1">
    <source>
        <dbReference type="ARBA" id="ARBA00022679"/>
    </source>
</evidence>
<gene>
    <name evidence="8" type="ORF">BKD30_01125</name>
</gene>
<organism evidence="8 9">
    <name type="scientific">Tersicoccus phoenicis</name>
    <dbReference type="NCBI Taxonomy" id="554083"/>
    <lineage>
        <taxon>Bacteria</taxon>
        <taxon>Bacillati</taxon>
        <taxon>Actinomycetota</taxon>
        <taxon>Actinomycetes</taxon>
        <taxon>Micrococcales</taxon>
        <taxon>Micrococcaceae</taxon>
        <taxon>Tersicoccus</taxon>
    </lineage>
</organism>
<dbReference type="InterPro" id="IPR050385">
    <property type="entry name" value="Archaeal_FAD_synthase"/>
</dbReference>
<keyword evidence="4" id="KW-0119">Carbohydrate metabolism</keyword>
<protein>
    <submittedName>
        <fullName evidence="8">Cytidyltransferase</fullName>
    </submittedName>
</protein>
<feature type="domain" description="Cytidyltransferase-like" evidence="7">
    <location>
        <begin position="376"/>
        <end position="469"/>
    </location>
</feature>
<evidence type="ECO:0000313" key="9">
    <source>
        <dbReference type="Proteomes" id="UP000187085"/>
    </source>
</evidence>